<comment type="caution">
    <text evidence="2">The sequence shown here is derived from an EMBL/GenBank/DDBJ whole genome shotgun (WGS) entry which is preliminary data.</text>
</comment>
<sequence length="62" mass="6770">LFSCQTSSIFGILSLFRLQRFKSRLKPTPDAPTRAARSHRVHQLQTASPDRSATVGSSGINA</sequence>
<keyword evidence="3" id="KW-1185">Reference proteome</keyword>
<evidence type="ECO:0000256" key="1">
    <source>
        <dbReference type="SAM" id="MobiDB-lite"/>
    </source>
</evidence>
<evidence type="ECO:0000313" key="3">
    <source>
        <dbReference type="Proteomes" id="UP001341840"/>
    </source>
</evidence>
<protein>
    <submittedName>
        <fullName evidence="2">Uncharacterized protein</fullName>
    </submittedName>
</protein>
<reference evidence="2 3" key="1">
    <citation type="journal article" date="2023" name="Plants (Basel)">
        <title>Bridging the Gap: Combining Genomics and Transcriptomics Approaches to Understand Stylosanthes scabra, an Orphan Legume from the Brazilian Caatinga.</title>
        <authorList>
            <person name="Ferreira-Neto J.R.C."/>
            <person name="da Silva M.D."/>
            <person name="Binneck E."/>
            <person name="de Melo N.F."/>
            <person name="da Silva R.H."/>
            <person name="de Melo A.L.T.M."/>
            <person name="Pandolfi V."/>
            <person name="Bustamante F.O."/>
            <person name="Brasileiro-Vidal A.C."/>
            <person name="Benko-Iseppon A.M."/>
        </authorList>
    </citation>
    <scope>NUCLEOTIDE SEQUENCE [LARGE SCALE GENOMIC DNA]</scope>
    <source>
        <tissue evidence="2">Leaves</tissue>
    </source>
</reference>
<feature type="compositionally biased region" description="Polar residues" evidence="1">
    <location>
        <begin position="43"/>
        <end position="62"/>
    </location>
</feature>
<feature type="non-terminal residue" evidence="2">
    <location>
        <position position="1"/>
    </location>
</feature>
<proteinExistence type="predicted"/>
<gene>
    <name evidence="2" type="ORF">PIB30_115326</name>
</gene>
<name>A0ABU6R0U6_9FABA</name>
<feature type="region of interest" description="Disordered" evidence="1">
    <location>
        <begin position="25"/>
        <end position="62"/>
    </location>
</feature>
<accession>A0ABU6R0U6</accession>
<organism evidence="2 3">
    <name type="scientific">Stylosanthes scabra</name>
    <dbReference type="NCBI Taxonomy" id="79078"/>
    <lineage>
        <taxon>Eukaryota</taxon>
        <taxon>Viridiplantae</taxon>
        <taxon>Streptophyta</taxon>
        <taxon>Embryophyta</taxon>
        <taxon>Tracheophyta</taxon>
        <taxon>Spermatophyta</taxon>
        <taxon>Magnoliopsida</taxon>
        <taxon>eudicotyledons</taxon>
        <taxon>Gunneridae</taxon>
        <taxon>Pentapetalae</taxon>
        <taxon>rosids</taxon>
        <taxon>fabids</taxon>
        <taxon>Fabales</taxon>
        <taxon>Fabaceae</taxon>
        <taxon>Papilionoideae</taxon>
        <taxon>50 kb inversion clade</taxon>
        <taxon>dalbergioids sensu lato</taxon>
        <taxon>Dalbergieae</taxon>
        <taxon>Pterocarpus clade</taxon>
        <taxon>Stylosanthes</taxon>
    </lineage>
</organism>
<dbReference type="EMBL" id="JASCZI010012290">
    <property type="protein sequence ID" value="MED6118000.1"/>
    <property type="molecule type" value="Genomic_DNA"/>
</dbReference>
<dbReference type="Proteomes" id="UP001341840">
    <property type="component" value="Unassembled WGS sequence"/>
</dbReference>
<evidence type="ECO:0000313" key="2">
    <source>
        <dbReference type="EMBL" id="MED6118000.1"/>
    </source>
</evidence>